<protein>
    <submittedName>
        <fullName evidence="10">Flagellar motor protein</fullName>
    </submittedName>
</protein>
<dbReference type="PROSITE" id="PS01307">
    <property type="entry name" value="MOTA"/>
    <property type="match status" value="1"/>
</dbReference>
<feature type="transmembrane region" description="Helical" evidence="8">
    <location>
        <begin position="5"/>
        <end position="22"/>
    </location>
</feature>
<dbReference type="PANTHER" id="PTHR30433">
    <property type="entry name" value="CHEMOTAXIS PROTEIN MOTA"/>
    <property type="match status" value="1"/>
</dbReference>
<dbReference type="NCBIfam" id="NF006583">
    <property type="entry name" value="PRK09109.1"/>
    <property type="match status" value="1"/>
</dbReference>
<dbReference type="InterPro" id="IPR002898">
    <property type="entry name" value="MotA_ExbB_proton_chnl"/>
</dbReference>
<evidence type="ECO:0000256" key="4">
    <source>
        <dbReference type="ARBA" id="ARBA00022475"/>
    </source>
</evidence>
<keyword evidence="4" id="KW-1003">Cell membrane</keyword>
<evidence type="ECO:0000256" key="1">
    <source>
        <dbReference type="ARBA" id="ARBA00004651"/>
    </source>
</evidence>
<evidence type="ECO:0000256" key="8">
    <source>
        <dbReference type="SAM" id="Phobius"/>
    </source>
</evidence>
<dbReference type="RefSeq" id="WP_344129353.1">
    <property type="nucleotide sequence ID" value="NZ_BAAALT010000058.1"/>
</dbReference>
<evidence type="ECO:0000256" key="2">
    <source>
        <dbReference type="ARBA" id="ARBA00008038"/>
    </source>
</evidence>
<keyword evidence="11" id="KW-1185">Reference proteome</keyword>
<dbReference type="EMBL" id="BAAALT010000058">
    <property type="protein sequence ID" value="GAA1800998.1"/>
    <property type="molecule type" value="Genomic_DNA"/>
</dbReference>
<evidence type="ECO:0000259" key="9">
    <source>
        <dbReference type="Pfam" id="PF01618"/>
    </source>
</evidence>
<evidence type="ECO:0000256" key="6">
    <source>
        <dbReference type="ARBA" id="ARBA00022989"/>
    </source>
</evidence>
<evidence type="ECO:0000256" key="5">
    <source>
        <dbReference type="ARBA" id="ARBA00022692"/>
    </source>
</evidence>
<name>A0ABP4Y1S0_9ACTN</name>
<proteinExistence type="inferred from homology"/>
<keyword evidence="10" id="KW-0969">Cilium</keyword>
<feature type="transmembrane region" description="Helical" evidence="8">
    <location>
        <begin position="145"/>
        <end position="169"/>
    </location>
</feature>
<dbReference type="InterPro" id="IPR000540">
    <property type="entry name" value="Flag_MotA_CS"/>
</dbReference>
<sequence length="261" mass="27480">MDPATLIGIGLAFGAIFLTQIIEGGSPASIILLPPMLLVFGGTIGAGMAGGILRDAKGIFPQLKRAFSSKSTAPTELVDTVVSLAQRARREGLLALEDEAREVSDPFLRRGLELAIDGTDPEELSEILHAEVAAKRKSDRVAAKIFSDMGGYAPTIGIIGTVIGLVHVLEQLSDPNSLGPLIAGAFVATLWGVLSANIIWLPIANRLKRMSELECDQMELAIEGVLAIQSGSNPRLVAQRLKSLLPPDAQGESKGEKAKAA</sequence>
<dbReference type="Pfam" id="PF01618">
    <property type="entry name" value="MotA_ExbB"/>
    <property type="match status" value="1"/>
</dbReference>
<comment type="subcellular location">
    <subcellularLocation>
        <location evidence="1">Cell membrane</location>
        <topology evidence="1">Multi-pass membrane protein</topology>
    </subcellularLocation>
</comment>
<keyword evidence="5 8" id="KW-0812">Transmembrane</keyword>
<evidence type="ECO:0000256" key="3">
    <source>
        <dbReference type="ARBA" id="ARBA00022448"/>
    </source>
</evidence>
<feature type="transmembrane region" description="Helical" evidence="8">
    <location>
        <begin position="181"/>
        <end position="203"/>
    </location>
</feature>
<feature type="transmembrane region" description="Helical" evidence="8">
    <location>
        <begin position="28"/>
        <end position="53"/>
    </location>
</feature>
<evidence type="ECO:0000313" key="11">
    <source>
        <dbReference type="Proteomes" id="UP001500218"/>
    </source>
</evidence>
<accession>A0ABP4Y1S0</accession>
<evidence type="ECO:0000256" key="7">
    <source>
        <dbReference type="ARBA" id="ARBA00023136"/>
    </source>
</evidence>
<comment type="similarity">
    <text evidence="2">Belongs to the MotA family.</text>
</comment>
<feature type="domain" description="MotA/TolQ/ExbB proton channel" evidence="9">
    <location>
        <begin position="101"/>
        <end position="219"/>
    </location>
</feature>
<dbReference type="PANTHER" id="PTHR30433:SF3">
    <property type="entry name" value="MOTILITY PROTEIN A"/>
    <property type="match status" value="1"/>
</dbReference>
<keyword evidence="10" id="KW-0282">Flagellum</keyword>
<reference evidence="11" key="1">
    <citation type="journal article" date="2019" name="Int. J. Syst. Evol. Microbiol.">
        <title>The Global Catalogue of Microorganisms (GCM) 10K type strain sequencing project: providing services to taxonomists for standard genome sequencing and annotation.</title>
        <authorList>
            <consortium name="The Broad Institute Genomics Platform"/>
            <consortium name="The Broad Institute Genome Sequencing Center for Infectious Disease"/>
            <person name="Wu L."/>
            <person name="Ma J."/>
        </authorList>
    </citation>
    <scope>NUCLEOTIDE SEQUENCE [LARGE SCALE GENOMIC DNA]</scope>
    <source>
        <strain evidence="11">JCM 13250</strain>
    </source>
</reference>
<keyword evidence="6 8" id="KW-1133">Transmembrane helix</keyword>
<comment type="caution">
    <text evidence="10">The sequence shown here is derived from an EMBL/GenBank/DDBJ whole genome shotgun (WGS) entry which is preliminary data.</text>
</comment>
<evidence type="ECO:0000313" key="10">
    <source>
        <dbReference type="EMBL" id="GAA1800998.1"/>
    </source>
</evidence>
<dbReference type="Proteomes" id="UP001500218">
    <property type="component" value="Unassembled WGS sequence"/>
</dbReference>
<keyword evidence="10" id="KW-0966">Cell projection</keyword>
<organism evidence="10 11">
    <name type="scientific">Luedemannella flava</name>
    <dbReference type="NCBI Taxonomy" id="349316"/>
    <lineage>
        <taxon>Bacteria</taxon>
        <taxon>Bacillati</taxon>
        <taxon>Actinomycetota</taxon>
        <taxon>Actinomycetes</taxon>
        <taxon>Micromonosporales</taxon>
        <taxon>Micromonosporaceae</taxon>
        <taxon>Luedemannella</taxon>
    </lineage>
</organism>
<keyword evidence="3" id="KW-0813">Transport</keyword>
<dbReference type="InterPro" id="IPR047055">
    <property type="entry name" value="MotA-like"/>
</dbReference>
<keyword evidence="7 8" id="KW-0472">Membrane</keyword>
<gene>
    <name evidence="10" type="ORF">GCM10009682_23340</name>
</gene>